<feature type="domain" description="RanBD1" evidence="6">
    <location>
        <begin position="555"/>
        <end position="692"/>
    </location>
</feature>
<evidence type="ECO:0000256" key="3">
    <source>
        <dbReference type="ARBA" id="ARBA00022833"/>
    </source>
</evidence>
<evidence type="ECO:0000259" key="6">
    <source>
        <dbReference type="PROSITE" id="PS50196"/>
    </source>
</evidence>
<dbReference type="Gene3D" id="2.30.29.30">
    <property type="entry name" value="Pleckstrin-homology domain (PH domain)/Phosphotyrosine-binding domain (PTB)"/>
    <property type="match status" value="4"/>
</dbReference>
<reference evidence="8 9" key="1">
    <citation type="submission" date="2022-05" db="EMBL/GenBank/DDBJ databases">
        <authorList>
            <consortium name="Genoscope - CEA"/>
            <person name="William W."/>
        </authorList>
    </citation>
    <scope>NUCLEOTIDE SEQUENCE [LARGE SCALE GENOMIC DNA]</scope>
</reference>
<keyword evidence="2 4" id="KW-0863">Zinc-finger</keyword>
<dbReference type="Pfam" id="PF00638">
    <property type="entry name" value="Ran_BP1"/>
    <property type="match status" value="4"/>
</dbReference>
<dbReference type="PROSITE" id="PS50199">
    <property type="entry name" value="ZF_RANBP2_2"/>
    <property type="match status" value="6"/>
</dbReference>
<accession>A0ABN8SWG9</accession>
<dbReference type="PROSITE" id="PS50196">
    <property type="entry name" value="RANBD1"/>
    <property type="match status" value="4"/>
</dbReference>
<dbReference type="Proteomes" id="UP001159427">
    <property type="component" value="Unassembled WGS sequence"/>
</dbReference>
<name>A0ABN8SWG9_9CNID</name>
<feature type="domain" description="RanBD1" evidence="6">
    <location>
        <begin position="282"/>
        <end position="419"/>
    </location>
</feature>
<sequence>MRREQIKKLCANHNITAEMELKPNVGSNRSWVWYTSADYSEGEGKPEKLAIKFKTAETAGKFKQVFDELKEPLSSGHSPEKAPAEHQKATGCELYKQFLSNFTPAPGTWACEVCYVENKAGGSACVACNSLKPNNGETEPPSKHGEEAAATNVSVVDSVEPNTFQNVNKDAPTSFFLQSLGGKGLNTSKLFTIGRGESSVDKDTRDDEIDLSPSKTSSPSKKGIITPQPSTRDSQGTLLTGLPFGTGAPCNFTFRMTVSPGSPPQKPRSPLSQSTPTSPVPYFEPLIPLPDKAECRTGEEGQEVLFCERCKLFRYDSDTSQWKERGVGDIKILLNPSSKRHRILMRRDHVFKICANHVITSEMQLKPFPKSERAWLWTTLGDFSEETTTAETLAVRFKCNEVANIFKEVFDKALQTLSRKSDHLVSSSNAKDNHLDKAIVEKDQKERDVFGYEEEAFAQAGISASEQEQSMHKQVTEVATSVRNKLSQSGFLFGSASVGSLSFQSVAASSLTDSLTTPDKSPGLKGAGAQLFAASTTKDDSDGDAADGDHPDEPYFEPFISLPVKIDLKTGEEDEQVMFSHRAKLYRFVAEEKQWKERAIGDIKLLRNVTSGKMRVLMRRDQVLKLCANHQITTDMSLQPNAGSDRSWVWSTHADFSEGECKAERLAVRFKNEDIARKFKEKFEECQEMLKNQISLKPPLQKETTVNTEDVKEDLLAKFKAEEGSWECDTCMVRNDSDKLVCAACTSPKPGIKDSQDKKSEGKPIFGSGSTSSGTSFTFGSGASSSGTGFSFRSGATRYGKGFVFGSTETNKGSAKPFFSFGSSNLTPKTAIQEQASGDYIDDDDDDQTDQQTPDVDNKQPGNEEKKNVLTEDTDAVAGEKVEMTSCGESEAAQKNKNDKSSEEKAFLFGSPSISAMSFQSVAASSIENSPFGQNAKTKSKGFAGAGSTLFASQSLGGETHEEEEQEGDHDGPHFEAIISLPEKIDVKTGEEDEQVMFSHRAKLYRFVAEEKQWKERGIGDIKLLRNVTSGKMRVLMRRDQVLKLCANHQITTDMSLQPNAGSDRSWVWSTHADFSEGECKAERLAVRFKNEDIARKFKEKFEECQEMLKNQASLKPPLQKENVNAEGVKDDLFPKFKAEEGSWECDTCVMRNGSDKLVCVACTTPKPGAQTSQMPANGGTPSFSFGTAGAPSNSGFSFGSPASSVDAGRGFASASSQGFSFGSDSSPSRTGFVFSRQKASLGADLLGGWKPEEGSWECNTCLVRNKSEKLECVACASPKPGVDVNREKTTEGRPSFGFCSGSSFSSAGFSLGTSASSSGAGFSFGSGPTSSGAGFSFGFNGQSDGGKGVSDGFEERWKPEKDSWECTICLVTNKSEKLECVACASPKPGVDVNREKTTEGKPLFGFSPGSSFSSTGFSFGTSASSSGAGFSFGSCPTSSGAGFSFGFNGQSDGDGGEGDEGKKGVGKGLLKGWKPETDCWDCTTCLVRNQIDKLECVACASTKPGVDVNRKKTTEGKPLFGFGSGSSFSSAGFSFGTSASSSGAGFSFGSGPTSTGAAFSFGFNGQSGDGEEREG</sequence>
<dbReference type="EMBL" id="CALNXI010004048">
    <property type="protein sequence ID" value="CAH3194953.1"/>
    <property type="molecule type" value="Genomic_DNA"/>
</dbReference>
<dbReference type="InterPro" id="IPR036443">
    <property type="entry name" value="Znf_RanBP2_sf"/>
</dbReference>
<evidence type="ECO:0000259" key="7">
    <source>
        <dbReference type="PROSITE" id="PS50199"/>
    </source>
</evidence>
<feature type="region of interest" description="Disordered" evidence="5">
    <location>
        <begin position="839"/>
        <end position="879"/>
    </location>
</feature>
<evidence type="ECO:0000256" key="1">
    <source>
        <dbReference type="ARBA" id="ARBA00022723"/>
    </source>
</evidence>
<protein>
    <recommendedName>
        <fullName evidence="10">E3 SUMO-protein ligase RanBP2</fullName>
    </recommendedName>
</protein>
<feature type="region of interest" description="Disordered" evidence="5">
    <location>
        <begin position="197"/>
        <end position="236"/>
    </location>
</feature>
<proteinExistence type="predicted"/>
<dbReference type="Pfam" id="PF00641">
    <property type="entry name" value="Zn_ribbon_RanBP"/>
    <property type="match status" value="6"/>
</dbReference>
<feature type="region of interest" description="Disordered" evidence="5">
    <location>
        <begin position="255"/>
        <end position="282"/>
    </location>
</feature>
<feature type="domain" description="RanBD1" evidence="6">
    <location>
        <begin position="974"/>
        <end position="1111"/>
    </location>
</feature>
<evidence type="ECO:0000256" key="2">
    <source>
        <dbReference type="ARBA" id="ARBA00022771"/>
    </source>
</evidence>
<feature type="domain" description="RanBP2-type" evidence="7">
    <location>
        <begin position="722"/>
        <end position="751"/>
    </location>
</feature>
<dbReference type="InterPro" id="IPR000156">
    <property type="entry name" value="Ran_bind_dom"/>
</dbReference>
<dbReference type="CDD" id="cd13176">
    <property type="entry name" value="RanBD_RanBP2-like"/>
    <property type="match status" value="2"/>
</dbReference>
<feature type="compositionally biased region" description="Basic and acidic residues" evidence="5">
    <location>
        <begin position="892"/>
        <end position="904"/>
    </location>
</feature>
<feature type="domain" description="RanBP2-type" evidence="7">
    <location>
        <begin position="1361"/>
        <end position="1390"/>
    </location>
</feature>
<dbReference type="InterPro" id="IPR011993">
    <property type="entry name" value="PH-like_dom_sf"/>
</dbReference>
<dbReference type="SMART" id="SM00547">
    <property type="entry name" value="ZnF_RBZ"/>
    <property type="match status" value="6"/>
</dbReference>
<evidence type="ECO:0000256" key="4">
    <source>
        <dbReference type="PROSITE-ProRule" id="PRU00322"/>
    </source>
</evidence>
<evidence type="ECO:0008006" key="10">
    <source>
        <dbReference type="Google" id="ProtNLM"/>
    </source>
</evidence>
<dbReference type="SUPFAM" id="SSF90209">
    <property type="entry name" value="Ran binding protein zinc finger-like"/>
    <property type="match status" value="6"/>
</dbReference>
<feature type="compositionally biased region" description="Basic and acidic residues" evidence="5">
    <location>
        <begin position="751"/>
        <end position="762"/>
    </location>
</feature>
<feature type="compositionally biased region" description="Low complexity" evidence="5">
    <location>
        <begin position="766"/>
        <end position="776"/>
    </location>
</feature>
<dbReference type="InterPro" id="IPR001876">
    <property type="entry name" value="Znf_RanBP2"/>
</dbReference>
<feature type="region of interest" description="Disordered" evidence="5">
    <location>
        <begin position="885"/>
        <end position="904"/>
    </location>
</feature>
<comment type="caution">
    <text evidence="8">The sequence shown here is derived from an EMBL/GenBank/DDBJ whole genome shotgun (WGS) entry which is preliminary data.</text>
</comment>
<dbReference type="PANTHER" id="PTHR23138:SF87">
    <property type="entry name" value="E3 SUMO-PROTEIN LIGASE RANBP2"/>
    <property type="match status" value="1"/>
</dbReference>
<dbReference type="SUPFAM" id="SSF50729">
    <property type="entry name" value="PH domain-like"/>
    <property type="match status" value="4"/>
</dbReference>
<evidence type="ECO:0000313" key="9">
    <source>
        <dbReference type="Proteomes" id="UP001159427"/>
    </source>
</evidence>
<evidence type="ECO:0000313" key="8">
    <source>
        <dbReference type="EMBL" id="CAH3194953.1"/>
    </source>
</evidence>
<feature type="domain" description="RanBP2-type" evidence="7">
    <location>
        <begin position="1253"/>
        <end position="1282"/>
    </location>
</feature>
<keyword evidence="9" id="KW-1185">Reference proteome</keyword>
<dbReference type="InterPro" id="IPR045255">
    <property type="entry name" value="RanBP1-like"/>
</dbReference>
<keyword evidence="3" id="KW-0862">Zinc</keyword>
<keyword evidence="1" id="KW-0479">Metal-binding</keyword>
<feature type="domain" description="RanBP2-type" evidence="7">
    <location>
        <begin position="105"/>
        <end position="134"/>
    </location>
</feature>
<dbReference type="PANTHER" id="PTHR23138">
    <property type="entry name" value="RAN BINDING PROTEIN"/>
    <property type="match status" value="1"/>
</dbReference>
<feature type="domain" description="RanBP2-type" evidence="7">
    <location>
        <begin position="1477"/>
        <end position="1506"/>
    </location>
</feature>
<dbReference type="PROSITE" id="PS01358">
    <property type="entry name" value="ZF_RANBP2_1"/>
    <property type="match status" value="6"/>
</dbReference>
<dbReference type="SMART" id="SM00160">
    <property type="entry name" value="RanBD"/>
    <property type="match status" value="4"/>
</dbReference>
<feature type="compositionally biased region" description="Basic and acidic residues" evidence="5">
    <location>
        <begin position="856"/>
        <end position="870"/>
    </location>
</feature>
<feature type="domain" description="RanBD1" evidence="6">
    <location>
        <begin position="1"/>
        <end position="75"/>
    </location>
</feature>
<feature type="region of interest" description="Disordered" evidence="5">
    <location>
        <begin position="955"/>
        <end position="974"/>
    </location>
</feature>
<organism evidence="8 9">
    <name type="scientific">Porites evermanni</name>
    <dbReference type="NCBI Taxonomy" id="104178"/>
    <lineage>
        <taxon>Eukaryota</taxon>
        <taxon>Metazoa</taxon>
        <taxon>Cnidaria</taxon>
        <taxon>Anthozoa</taxon>
        <taxon>Hexacorallia</taxon>
        <taxon>Scleractinia</taxon>
        <taxon>Fungiina</taxon>
        <taxon>Poritidae</taxon>
        <taxon>Porites</taxon>
    </lineage>
</organism>
<feature type="region of interest" description="Disordered" evidence="5">
    <location>
        <begin position="751"/>
        <end position="776"/>
    </location>
</feature>
<gene>
    <name evidence="8" type="ORF">PEVE_00029082</name>
</gene>
<feature type="compositionally biased region" description="Acidic residues" evidence="5">
    <location>
        <begin position="840"/>
        <end position="849"/>
    </location>
</feature>
<dbReference type="Gene3D" id="4.10.1060.10">
    <property type="entry name" value="Zinc finger, RanBP2-type"/>
    <property type="match status" value="6"/>
</dbReference>
<evidence type="ECO:0000256" key="5">
    <source>
        <dbReference type="SAM" id="MobiDB-lite"/>
    </source>
</evidence>
<feature type="domain" description="RanBP2-type" evidence="7">
    <location>
        <begin position="1140"/>
        <end position="1169"/>
    </location>
</feature>
<feature type="compositionally biased region" description="Low complexity" evidence="5">
    <location>
        <begin position="212"/>
        <end position="222"/>
    </location>
</feature>